<gene>
    <name evidence="1" type="ORF">HPB48_019926</name>
</gene>
<organism evidence="1 2">
    <name type="scientific">Haemaphysalis longicornis</name>
    <name type="common">Bush tick</name>
    <dbReference type="NCBI Taxonomy" id="44386"/>
    <lineage>
        <taxon>Eukaryota</taxon>
        <taxon>Metazoa</taxon>
        <taxon>Ecdysozoa</taxon>
        <taxon>Arthropoda</taxon>
        <taxon>Chelicerata</taxon>
        <taxon>Arachnida</taxon>
        <taxon>Acari</taxon>
        <taxon>Parasitiformes</taxon>
        <taxon>Ixodida</taxon>
        <taxon>Ixodoidea</taxon>
        <taxon>Ixodidae</taxon>
        <taxon>Haemaphysalinae</taxon>
        <taxon>Haemaphysalis</taxon>
    </lineage>
</organism>
<dbReference type="VEuPathDB" id="VectorBase:HLOH_049166"/>
<evidence type="ECO:0000313" key="1">
    <source>
        <dbReference type="EMBL" id="KAH9366894.1"/>
    </source>
</evidence>
<dbReference type="Proteomes" id="UP000821853">
    <property type="component" value="Chromosome 2"/>
</dbReference>
<name>A0A9J6FKX9_HAELO</name>
<dbReference type="OrthoDB" id="10056483at2759"/>
<evidence type="ECO:0000313" key="2">
    <source>
        <dbReference type="Proteomes" id="UP000821853"/>
    </source>
</evidence>
<dbReference type="EMBL" id="JABSTR010000004">
    <property type="protein sequence ID" value="KAH9366894.1"/>
    <property type="molecule type" value="Genomic_DNA"/>
</dbReference>
<keyword evidence="2" id="KW-1185">Reference proteome</keyword>
<proteinExistence type="predicted"/>
<dbReference type="AlphaFoldDB" id="A0A9J6FKX9"/>
<sequence length="69" mass="7615">MPDFCLDDDIHLHEVTAAQVKLRRNTAPGTNQITNKALTNLATISFFELTDFLNPTWQTGVPQADGETA</sequence>
<comment type="caution">
    <text evidence="1">The sequence shown here is derived from an EMBL/GenBank/DDBJ whole genome shotgun (WGS) entry which is preliminary data.</text>
</comment>
<reference evidence="1 2" key="1">
    <citation type="journal article" date="2020" name="Cell">
        <title>Large-Scale Comparative Analyses of Tick Genomes Elucidate Their Genetic Diversity and Vector Capacities.</title>
        <authorList>
            <consortium name="Tick Genome and Microbiome Consortium (TIGMIC)"/>
            <person name="Jia N."/>
            <person name="Wang J."/>
            <person name="Shi W."/>
            <person name="Du L."/>
            <person name="Sun Y."/>
            <person name="Zhan W."/>
            <person name="Jiang J.F."/>
            <person name="Wang Q."/>
            <person name="Zhang B."/>
            <person name="Ji P."/>
            <person name="Bell-Sakyi L."/>
            <person name="Cui X.M."/>
            <person name="Yuan T.T."/>
            <person name="Jiang B.G."/>
            <person name="Yang W.F."/>
            <person name="Lam T.T."/>
            <person name="Chang Q.C."/>
            <person name="Ding S.J."/>
            <person name="Wang X.J."/>
            <person name="Zhu J.G."/>
            <person name="Ruan X.D."/>
            <person name="Zhao L."/>
            <person name="Wei J.T."/>
            <person name="Ye R.Z."/>
            <person name="Que T.C."/>
            <person name="Du C.H."/>
            <person name="Zhou Y.H."/>
            <person name="Cheng J.X."/>
            <person name="Dai P.F."/>
            <person name="Guo W.B."/>
            <person name="Han X.H."/>
            <person name="Huang E.J."/>
            <person name="Li L.F."/>
            <person name="Wei W."/>
            <person name="Gao Y.C."/>
            <person name="Liu J.Z."/>
            <person name="Shao H.Z."/>
            <person name="Wang X."/>
            <person name="Wang C.C."/>
            <person name="Yang T.C."/>
            <person name="Huo Q.B."/>
            <person name="Li W."/>
            <person name="Chen H.Y."/>
            <person name="Chen S.E."/>
            <person name="Zhou L.G."/>
            <person name="Ni X.B."/>
            <person name="Tian J.H."/>
            <person name="Sheng Y."/>
            <person name="Liu T."/>
            <person name="Pan Y.S."/>
            <person name="Xia L.Y."/>
            <person name="Li J."/>
            <person name="Zhao F."/>
            <person name="Cao W.C."/>
        </authorList>
    </citation>
    <scope>NUCLEOTIDE SEQUENCE [LARGE SCALE GENOMIC DNA]</scope>
    <source>
        <strain evidence="1">HaeL-2018</strain>
    </source>
</reference>
<protein>
    <submittedName>
        <fullName evidence="1">Uncharacterized protein</fullName>
    </submittedName>
</protein>
<accession>A0A9J6FKX9</accession>